<accession>A0A3E3E053</accession>
<evidence type="ECO:0000256" key="4">
    <source>
        <dbReference type="ARBA" id="ARBA00022982"/>
    </source>
</evidence>
<evidence type="ECO:0000313" key="7">
    <source>
        <dbReference type="EMBL" id="RGD74932.1"/>
    </source>
</evidence>
<dbReference type="RefSeq" id="WP_117531020.1">
    <property type="nucleotide sequence ID" value="NZ_QUSM01000002.1"/>
</dbReference>
<evidence type="ECO:0000256" key="5">
    <source>
        <dbReference type="ARBA" id="ARBA00023004"/>
    </source>
</evidence>
<evidence type="ECO:0000256" key="1">
    <source>
        <dbReference type="ARBA" id="ARBA00005941"/>
    </source>
</evidence>
<keyword evidence="5" id="KW-0408">Iron</keyword>
<feature type="domain" description="Desulfoferrodoxin ferrous iron-binding" evidence="6">
    <location>
        <begin position="41"/>
        <end position="124"/>
    </location>
</feature>
<dbReference type="Proteomes" id="UP000261212">
    <property type="component" value="Unassembled WGS sequence"/>
</dbReference>
<dbReference type="PANTHER" id="PTHR36541:SF1">
    <property type="entry name" value="SUPEROXIDE REDUCTASE-RELATED"/>
    <property type="match status" value="1"/>
</dbReference>
<dbReference type="SUPFAM" id="SSF49367">
    <property type="entry name" value="Superoxide reductase-like"/>
    <property type="match status" value="1"/>
</dbReference>
<dbReference type="Gene3D" id="2.60.40.730">
    <property type="entry name" value="SOR catalytic domain"/>
    <property type="match status" value="1"/>
</dbReference>
<gene>
    <name evidence="7" type="ORF">DW687_01000</name>
</gene>
<keyword evidence="2" id="KW-0813">Transport</keyword>
<dbReference type="GO" id="GO:0016491">
    <property type="term" value="F:oxidoreductase activity"/>
    <property type="evidence" value="ECO:0007669"/>
    <property type="project" value="InterPro"/>
</dbReference>
<name>A0A3E3E053_9FIRM</name>
<dbReference type="InterPro" id="IPR002742">
    <property type="entry name" value="Desulfoferrodoxin_Fe-bd_dom"/>
</dbReference>
<organism evidence="7 8">
    <name type="scientific">Anaerofustis stercorihominis</name>
    <dbReference type="NCBI Taxonomy" id="214853"/>
    <lineage>
        <taxon>Bacteria</taxon>
        <taxon>Bacillati</taxon>
        <taxon>Bacillota</taxon>
        <taxon>Clostridia</taxon>
        <taxon>Eubacteriales</taxon>
        <taxon>Eubacteriaceae</taxon>
        <taxon>Anaerofustis</taxon>
    </lineage>
</organism>
<dbReference type="SUPFAM" id="SSF57802">
    <property type="entry name" value="Rubredoxin-like"/>
    <property type="match status" value="1"/>
</dbReference>
<sequence length="126" mass="14399">MEQKFYLCKHCGNIITFVRNMDVPVICCGEKMEEIKPGVKDAAVEKHIPVVAVEGNKVEVFIGEVEHPMVDEHYIEWITLETEKTNQITHLKPGEKPKAEFAIPEGDKVISAHEYCNLHGLWKKEL</sequence>
<evidence type="ECO:0000256" key="3">
    <source>
        <dbReference type="ARBA" id="ARBA00022723"/>
    </source>
</evidence>
<evidence type="ECO:0000256" key="2">
    <source>
        <dbReference type="ARBA" id="ARBA00022448"/>
    </source>
</evidence>
<dbReference type="NCBIfam" id="TIGR00332">
    <property type="entry name" value="neela_ferrous"/>
    <property type="match status" value="1"/>
</dbReference>
<dbReference type="PANTHER" id="PTHR36541">
    <property type="entry name" value="SUPEROXIDE REDUCTASE-RELATED"/>
    <property type="match status" value="1"/>
</dbReference>
<evidence type="ECO:0000313" key="8">
    <source>
        <dbReference type="Proteomes" id="UP000261212"/>
    </source>
</evidence>
<reference evidence="7 8" key="1">
    <citation type="submission" date="2018-08" db="EMBL/GenBank/DDBJ databases">
        <title>A genome reference for cultivated species of the human gut microbiota.</title>
        <authorList>
            <person name="Zou Y."/>
            <person name="Xue W."/>
            <person name="Luo G."/>
        </authorList>
    </citation>
    <scope>NUCLEOTIDE SEQUENCE [LARGE SCALE GENOMIC DNA]</scope>
    <source>
        <strain evidence="7 8">AM25-6</strain>
    </source>
</reference>
<evidence type="ECO:0000259" key="6">
    <source>
        <dbReference type="Pfam" id="PF01880"/>
    </source>
</evidence>
<dbReference type="Pfam" id="PF01880">
    <property type="entry name" value="Desulfoferrodox"/>
    <property type="match status" value="1"/>
</dbReference>
<proteinExistence type="inferred from homology"/>
<dbReference type="InterPro" id="IPR036073">
    <property type="entry name" value="Desulfoferrodoxin_Fe-bd_dom_sf"/>
</dbReference>
<dbReference type="GO" id="GO:0005506">
    <property type="term" value="F:iron ion binding"/>
    <property type="evidence" value="ECO:0007669"/>
    <property type="project" value="InterPro"/>
</dbReference>
<comment type="similarity">
    <text evidence="1">Belongs to the desulfoferrodoxin family.</text>
</comment>
<dbReference type="InterPro" id="IPR051233">
    <property type="entry name" value="Desulfoferrodoxin_SOR"/>
</dbReference>
<protein>
    <submittedName>
        <fullName evidence="7">Desulfoferrodoxin</fullName>
    </submittedName>
</protein>
<keyword evidence="4" id="KW-0249">Electron transport</keyword>
<keyword evidence="3" id="KW-0479">Metal-binding</keyword>
<dbReference type="AlphaFoldDB" id="A0A3E3E053"/>
<dbReference type="EMBL" id="QUSM01000002">
    <property type="protein sequence ID" value="RGD74932.1"/>
    <property type="molecule type" value="Genomic_DNA"/>
</dbReference>
<comment type="caution">
    <text evidence="7">The sequence shown here is derived from an EMBL/GenBank/DDBJ whole genome shotgun (WGS) entry which is preliminary data.</text>
</comment>